<dbReference type="PANTHER" id="PTHR30388">
    <property type="entry name" value="ALDEHYDE OXIDOREDUCTASE MOLYBDENUM COFACTOR ASSEMBLY PROTEIN"/>
    <property type="match status" value="1"/>
</dbReference>
<dbReference type="Proteomes" id="UP000281547">
    <property type="component" value="Unassembled WGS sequence"/>
</dbReference>
<gene>
    <name evidence="4" type="ORF">EMQ25_01515</name>
</gene>
<feature type="region of interest" description="Disordered" evidence="1">
    <location>
        <begin position="1"/>
        <end position="21"/>
    </location>
</feature>
<dbReference type="Pfam" id="PF13478">
    <property type="entry name" value="XdhC_C"/>
    <property type="match status" value="1"/>
</dbReference>
<dbReference type="InterPro" id="IPR003777">
    <property type="entry name" value="XdhC_CoxI"/>
</dbReference>
<evidence type="ECO:0000313" key="4">
    <source>
        <dbReference type="EMBL" id="RUT34667.1"/>
    </source>
</evidence>
<feature type="domain" description="XdhC Rossmann" evidence="3">
    <location>
        <begin position="260"/>
        <end position="398"/>
    </location>
</feature>
<accession>A0A433XKQ2</accession>
<comment type="caution">
    <text evidence="4">The sequence shown here is derived from an EMBL/GenBank/DDBJ whole genome shotgun (WGS) entry which is preliminary data.</text>
</comment>
<evidence type="ECO:0000259" key="3">
    <source>
        <dbReference type="Pfam" id="PF13478"/>
    </source>
</evidence>
<evidence type="ECO:0000313" key="5">
    <source>
        <dbReference type="Proteomes" id="UP000281547"/>
    </source>
</evidence>
<evidence type="ECO:0000256" key="1">
    <source>
        <dbReference type="SAM" id="MobiDB-lite"/>
    </source>
</evidence>
<dbReference type="Pfam" id="PF02625">
    <property type="entry name" value="XdhC_CoxI"/>
    <property type="match status" value="1"/>
</dbReference>
<organism evidence="4 5">
    <name type="scientific">Arsenicitalea aurantiaca</name>
    <dbReference type="NCBI Taxonomy" id="1783274"/>
    <lineage>
        <taxon>Bacteria</taxon>
        <taxon>Pseudomonadati</taxon>
        <taxon>Pseudomonadota</taxon>
        <taxon>Alphaproteobacteria</taxon>
        <taxon>Hyphomicrobiales</taxon>
        <taxon>Devosiaceae</taxon>
        <taxon>Arsenicitalea</taxon>
    </lineage>
</organism>
<evidence type="ECO:0000259" key="2">
    <source>
        <dbReference type="Pfam" id="PF02625"/>
    </source>
</evidence>
<dbReference type="InterPro" id="IPR052698">
    <property type="entry name" value="MoCofactor_Util/Proc"/>
</dbReference>
<proteinExistence type="predicted"/>
<sequence length="409" mass="43439">MAMPRSKARRFRPTTSTTTSSTKCAAPCATACSNAFGPVRPLRRPSGRRFRLRMGPNAYCARRQAGVTGSTAVRRQAPNAGSIAMYELLGQTGLVDFPPLLALDRWRAAGQRVCLLTIVEIDGKSPRTVGAQMAVSAEGQFCGYLTGGCLEAELCAKSVVAMGEGRNVLVRYGKGSPYIDLKLPCGSGIDVYFDQGVADDVLRGALEMRARRVPFAWETDLASGRSHLRAFGGDDRLPQQAGQNEGVFTRIHQPPLQVNIIGAGLASVQLATLLRAAGIGFSLLATDGLTERAAAELGIPALPASLETLNACPADPWTAWVILSHDHERETPLLVDILNRDGFYIGAMGSQTTNRNRLAMLAEAGFAEEALARITAPAGAVRMAKSATEMAIGVMAEILDRARGGGLVT</sequence>
<feature type="domain" description="XdhC- CoxI" evidence="2">
    <location>
        <begin position="106"/>
        <end position="173"/>
    </location>
</feature>
<dbReference type="InterPro" id="IPR027051">
    <property type="entry name" value="XdhC_Rossmann_dom"/>
</dbReference>
<protein>
    <submittedName>
        <fullName evidence="4">XdhC family protein</fullName>
    </submittedName>
</protein>
<dbReference type="PANTHER" id="PTHR30388:SF4">
    <property type="entry name" value="MOLYBDENUM COFACTOR INSERTION CHAPERONE PAOD"/>
    <property type="match status" value="1"/>
</dbReference>
<feature type="compositionally biased region" description="Basic residues" evidence="1">
    <location>
        <begin position="1"/>
        <end position="12"/>
    </location>
</feature>
<dbReference type="AlphaFoldDB" id="A0A433XKQ2"/>
<dbReference type="EMBL" id="RZNJ01000001">
    <property type="protein sequence ID" value="RUT34667.1"/>
    <property type="molecule type" value="Genomic_DNA"/>
</dbReference>
<reference evidence="4 5" key="1">
    <citation type="journal article" date="2016" name="Int. J. Syst. Evol. Microbiol.">
        <title>Arsenicitalea aurantiaca gen. nov., sp. nov., a new member of the family Hyphomicrobiaceae, isolated from high-arsenic sediment.</title>
        <authorList>
            <person name="Mu Y."/>
            <person name="Zhou L."/>
            <person name="Zeng X.C."/>
            <person name="Liu L."/>
            <person name="Pan Y."/>
            <person name="Chen X."/>
            <person name="Wang J."/>
            <person name="Li S."/>
            <person name="Li W.J."/>
            <person name="Wang Y."/>
        </authorList>
    </citation>
    <scope>NUCLEOTIDE SEQUENCE [LARGE SCALE GENOMIC DNA]</scope>
    <source>
        <strain evidence="4 5">42-50</strain>
    </source>
</reference>
<dbReference type="Gene3D" id="3.40.50.720">
    <property type="entry name" value="NAD(P)-binding Rossmann-like Domain"/>
    <property type="match status" value="1"/>
</dbReference>
<keyword evidence="5" id="KW-1185">Reference proteome</keyword>
<name>A0A433XKQ2_9HYPH</name>